<evidence type="ECO:0000313" key="9">
    <source>
        <dbReference type="EMBL" id="QCJ00121.1"/>
    </source>
</evidence>
<keyword evidence="4 7" id="KW-0812">Transmembrane</keyword>
<feature type="transmembrane region" description="Helical" evidence="7">
    <location>
        <begin position="174"/>
        <end position="196"/>
    </location>
</feature>
<comment type="subcellular location">
    <subcellularLocation>
        <location evidence="1 7">Cell membrane</location>
        <topology evidence="1 7">Multi-pass membrane protein</topology>
    </subcellularLocation>
</comment>
<accession>A0A4D7E4W6</accession>
<evidence type="ECO:0000259" key="8">
    <source>
        <dbReference type="PROSITE" id="PS50928"/>
    </source>
</evidence>
<keyword evidence="5 7" id="KW-1133">Transmembrane helix</keyword>
<feature type="transmembrane region" description="Helical" evidence="7">
    <location>
        <begin position="63"/>
        <end position="83"/>
    </location>
</feature>
<evidence type="ECO:0000256" key="6">
    <source>
        <dbReference type="ARBA" id="ARBA00023136"/>
    </source>
</evidence>
<dbReference type="EMBL" id="CP039692">
    <property type="protein sequence ID" value="QCJ00121.1"/>
    <property type="molecule type" value="Genomic_DNA"/>
</dbReference>
<evidence type="ECO:0000313" key="11">
    <source>
        <dbReference type="Proteomes" id="UP000298545"/>
    </source>
</evidence>
<dbReference type="InterPro" id="IPR000515">
    <property type="entry name" value="MetI-like"/>
</dbReference>
<dbReference type="EMBL" id="CP072168">
    <property type="protein sequence ID" value="QYA09436.1"/>
    <property type="molecule type" value="Genomic_DNA"/>
</dbReference>
<dbReference type="Pfam" id="PF00528">
    <property type="entry name" value="BPD_transp_1"/>
    <property type="match status" value="1"/>
</dbReference>
<proteinExistence type="inferred from homology"/>
<dbReference type="GO" id="GO:0005886">
    <property type="term" value="C:plasma membrane"/>
    <property type="evidence" value="ECO:0007669"/>
    <property type="project" value="UniProtKB-SubCell"/>
</dbReference>
<dbReference type="PANTHER" id="PTHR43163:SF6">
    <property type="entry name" value="DIPEPTIDE TRANSPORT SYSTEM PERMEASE PROTEIN DPPB-RELATED"/>
    <property type="match status" value="1"/>
</dbReference>
<dbReference type="KEGG" id="alf:CFBP5473_19520"/>
<dbReference type="CDD" id="cd06261">
    <property type="entry name" value="TM_PBP2"/>
    <property type="match status" value="1"/>
</dbReference>
<organism evidence="9 11">
    <name type="scientific">Agrobacterium larrymoorei</name>
    <dbReference type="NCBI Taxonomy" id="160699"/>
    <lineage>
        <taxon>Bacteria</taxon>
        <taxon>Pseudomonadati</taxon>
        <taxon>Pseudomonadota</taxon>
        <taxon>Alphaproteobacteria</taxon>
        <taxon>Hyphomicrobiales</taxon>
        <taxon>Rhizobiaceae</taxon>
        <taxon>Rhizobium/Agrobacterium group</taxon>
        <taxon>Agrobacterium</taxon>
    </lineage>
</organism>
<feature type="transmembrane region" description="Helical" evidence="7">
    <location>
        <begin position="140"/>
        <end position="162"/>
    </location>
</feature>
<keyword evidence="2 7" id="KW-0813">Transport</keyword>
<evidence type="ECO:0000256" key="1">
    <source>
        <dbReference type="ARBA" id="ARBA00004651"/>
    </source>
</evidence>
<dbReference type="PROSITE" id="PS50928">
    <property type="entry name" value="ABC_TM1"/>
    <property type="match status" value="1"/>
</dbReference>
<feature type="transmembrane region" description="Helical" evidence="7">
    <location>
        <begin position="95"/>
        <end position="119"/>
    </location>
</feature>
<evidence type="ECO:0000256" key="7">
    <source>
        <dbReference type="RuleBase" id="RU363032"/>
    </source>
</evidence>
<evidence type="ECO:0000256" key="5">
    <source>
        <dbReference type="ARBA" id="ARBA00022989"/>
    </source>
</evidence>
<dbReference type="AlphaFoldDB" id="A0A4D7E4W6"/>
<dbReference type="Pfam" id="PF19300">
    <property type="entry name" value="BPD_transp_1_N"/>
    <property type="match status" value="1"/>
</dbReference>
<feature type="transmembrane region" description="Helical" evidence="7">
    <location>
        <begin position="235"/>
        <end position="261"/>
    </location>
</feature>
<dbReference type="STRING" id="1367849.GCA_000518585_03737"/>
<dbReference type="Proteomes" id="UP000826513">
    <property type="component" value="Chromosome 2"/>
</dbReference>
<sequence length="316" mass="33944">MIPLILKRLIGLFLTLLVVSFLIFFVMGLLPGDPAAIMLGTSASPDTLVALQKQMGLDQPLLLRYFSWLGGLAIGNMGQSYTYGVPVVGLILERLAVTLPLALIAVTLSIVIAVPLGVLSAHRRGGTFDMLSSLFSHASIAVPGFWVGLLLIILFSTTLGWMPAGGFPGWQAGFWLSLKSLVLPALALSLGQAGVLTRVCRAAVLEVLNEDFVRTVRAKGISDAAVLWKHVLPNALIPVITMIGLQFTFLIAGAVLVENVFNLPGLGRLAYQALTQRDIVVMQAVVLFSCALVIVMNFLVDLAYLVIDPRLRGETR</sequence>
<dbReference type="InterPro" id="IPR045621">
    <property type="entry name" value="BPD_transp_1_N"/>
</dbReference>
<dbReference type="GO" id="GO:0071916">
    <property type="term" value="F:dipeptide transmembrane transporter activity"/>
    <property type="evidence" value="ECO:0007669"/>
    <property type="project" value="TreeGrafter"/>
</dbReference>
<dbReference type="PANTHER" id="PTHR43163">
    <property type="entry name" value="DIPEPTIDE TRANSPORT SYSTEM PERMEASE PROTEIN DPPB-RELATED"/>
    <property type="match status" value="1"/>
</dbReference>
<gene>
    <name evidence="9" type="ORF">CFBP5473_19520</name>
    <name evidence="10" type="ORF">J5285_18835</name>
</gene>
<keyword evidence="6 7" id="KW-0472">Membrane</keyword>
<feature type="transmembrane region" description="Helical" evidence="7">
    <location>
        <begin position="281"/>
        <end position="307"/>
    </location>
</feature>
<name>A0A4D7E4W6_9HYPH</name>
<reference evidence="10 12" key="2">
    <citation type="submission" date="2021-03" db="EMBL/GenBank/DDBJ databases">
        <title>Rapid diversification of plasmids in a genus of pathogenic and nitrogen fixing bacteria.</title>
        <authorList>
            <person name="Weisberg A.J."/>
            <person name="Miller M."/>
            <person name="Ream W."/>
            <person name="Grunwald N.J."/>
            <person name="Chang J.H."/>
        </authorList>
    </citation>
    <scope>NUCLEOTIDE SEQUENCE [LARGE SCALE GENOMIC DNA]</scope>
    <source>
        <strain evidence="10 12">AF3.44</strain>
    </source>
</reference>
<keyword evidence="12" id="KW-1185">Reference proteome</keyword>
<evidence type="ECO:0000256" key="2">
    <source>
        <dbReference type="ARBA" id="ARBA00022448"/>
    </source>
</evidence>
<dbReference type="RefSeq" id="WP_027676319.1">
    <property type="nucleotide sequence ID" value="NZ_CP039692.1"/>
</dbReference>
<reference evidence="9 11" key="1">
    <citation type="submission" date="2019-04" db="EMBL/GenBank/DDBJ databases">
        <title>Complete genome sequence of Agrobacterium larrymoorei CFBP5473.</title>
        <authorList>
            <person name="Haryono M."/>
            <person name="Chou L."/>
            <person name="Lin Y.-C."/>
            <person name="Lai E.-M."/>
            <person name="Kuo C.-H."/>
        </authorList>
    </citation>
    <scope>NUCLEOTIDE SEQUENCE [LARGE SCALE GENOMIC DNA]</scope>
    <source>
        <strain evidence="9 11">CFBP5473</strain>
    </source>
</reference>
<evidence type="ECO:0000313" key="12">
    <source>
        <dbReference type="Proteomes" id="UP000826513"/>
    </source>
</evidence>
<evidence type="ECO:0000256" key="4">
    <source>
        <dbReference type="ARBA" id="ARBA00022692"/>
    </source>
</evidence>
<evidence type="ECO:0000313" key="10">
    <source>
        <dbReference type="EMBL" id="QYA09436.1"/>
    </source>
</evidence>
<feature type="transmembrane region" description="Helical" evidence="7">
    <location>
        <begin position="9"/>
        <end position="29"/>
    </location>
</feature>
<comment type="similarity">
    <text evidence="7">Belongs to the binding-protein-dependent transport system permease family.</text>
</comment>
<dbReference type="Proteomes" id="UP000298545">
    <property type="component" value="Chromosome linear"/>
</dbReference>
<dbReference type="Gene3D" id="1.10.3720.10">
    <property type="entry name" value="MetI-like"/>
    <property type="match status" value="1"/>
</dbReference>
<dbReference type="OrthoDB" id="9778910at2"/>
<protein>
    <submittedName>
        <fullName evidence="9">ABC transporter permease</fullName>
    </submittedName>
</protein>
<dbReference type="SUPFAM" id="SSF161098">
    <property type="entry name" value="MetI-like"/>
    <property type="match status" value="1"/>
</dbReference>
<evidence type="ECO:0000256" key="3">
    <source>
        <dbReference type="ARBA" id="ARBA00022475"/>
    </source>
</evidence>
<dbReference type="InterPro" id="IPR035906">
    <property type="entry name" value="MetI-like_sf"/>
</dbReference>
<keyword evidence="3" id="KW-1003">Cell membrane</keyword>
<feature type="domain" description="ABC transmembrane type-1" evidence="8">
    <location>
        <begin position="95"/>
        <end position="300"/>
    </location>
</feature>